<dbReference type="Pfam" id="PF03061">
    <property type="entry name" value="4HBT"/>
    <property type="match status" value="1"/>
</dbReference>
<dbReference type="RefSeq" id="WP_248359030.1">
    <property type="nucleotide sequence ID" value="NZ_AP025591.1"/>
</dbReference>
<dbReference type="EMBL" id="AP025591">
    <property type="protein sequence ID" value="BDG01973.1"/>
    <property type="molecule type" value="Genomic_DNA"/>
</dbReference>
<reference evidence="6" key="1">
    <citation type="journal article" date="2022" name="Int. J. Syst. Evol. Microbiol.">
        <title>Anaeromyxobacter oryzae sp. nov., Anaeromyxobacter diazotrophicus sp. nov. and Anaeromyxobacter paludicola sp. nov., isolated from paddy soils.</title>
        <authorList>
            <person name="Itoh H."/>
            <person name="Xu Z."/>
            <person name="Mise K."/>
            <person name="Masuda Y."/>
            <person name="Ushijima N."/>
            <person name="Hayakawa C."/>
            <person name="Shiratori Y."/>
            <person name="Senoo K."/>
        </authorList>
    </citation>
    <scope>NUCLEOTIDE SEQUENCE [LARGE SCALE GENOMIC DNA]</scope>
    <source>
        <strain evidence="6">Red232</strain>
    </source>
</reference>
<keyword evidence="2 3" id="KW-0378">Hydrolase</keyword>
<dbReference type="InterPro" id="IPR040170">
    <property type="entry name" value="Cytosol_ACT"/>
</dbReference>
<evidence type="ECO:0000259" key="4">
    <source>
        <dbReference type="PROSITE" id="PS51770"/>
    </source>
</evidence>
<evidence type="ECO:0000256" key="1">
    <source>
        <dbReference type="ARBA" id="ARBA00010458"/>
    </source>
</evidence>
<dbReference type="CDD" id="cd03442">
    <property type="entry name" value="BFIT_BACH"/>
    <property type="match status" value="1"/>
</dbReference>
<evidence type="ECO:0000313" key="5">
    <source>
        <dbReference type="EMBL" id="BDG01973.1"/>
    </source>
</evidence>
<sequence>MTDAEAKPAAASHVDVTHLVMPSDANMLGTAFGGMVMQWTDLAASMAAMRHARLPVVTASIDQLSFLAPIRIGQMAILSAQVNAVFGTSMEVGVEVVSEDPRTGERRKCCDAFLTFVGLGPDGRPTRVAPLALATDAERRRDREARARRAARLSLRDALRAP</sequence>
<keyword evidence="6" id="KW-1185">Reference proteome</keyword>
<organism evidence="5 6">
    <name type="scientific">Anaeromyxobacter oryzae</name>
    <dbReference type="NCBI Taxonomy" id="2918170"/>
    <lineage>
        <taxon>Bacteria</taxon>
        <taxon>Pseudomonadati</taxon>
        <taxon>Myxococcota</taxon>
        <taxon>Myxococcia</taxon>
        <taxon>Myxococcales</taxon>
        <taxon>Cystobacterineae</taxon>
        <taxon>Anaeromyxobacteraceae</taxon>
        <taxon>Anaeromyxobacter</taxon>
    </lineage>
</organism>
<evidence type="ECO:0000256" key="2">
    <source>
        <dbReference type="ARBA" id="ARBA00022801"/>
    </source>
</evidence>
<comment type="similarity">
    <text evidence="1">Belongs to the acyl coenzyme A hydrolase family.</text>
</comment>
<name>A0ABM7WR95_9BACT</name>
<protein>
    <recommendedName>
        <fullName evidence="4">HotDog ACOT-type domain-containing protein</fullName>
    </recommendedName>
</protein>
<dbReference type="PROSITE" id="PS51770">
    <property type="entry name" value="HOTDOG_ACOT"/>
    <property type="match status" value="1"/>
</dbReference>
<dbReference type="InterPro" id="IPR029069">
    <property type="entry name" value="HotDog_dom_sf"/>
</dbReference>
<dbReference type="PANTHER" id="PTHR11049">
    <property type="entry name" value="ACYL COENZYME A THIOESTER HYDROLASE"/>
    <property type="match status" value="1"/>
</dbReference>
<dbReference type="InterPro" id="IPR033120">
    <property type="entry name" value="HOTDOG_ACOT"/>
</dbReference>
<dbReference type="InterPro" id="IPR006683">
    <property type="entry name" value="Thioestr_dom"/>
</dbReference>
<proteinExistence type="inferred from homology"/>
<dbReference type="SUPFAM" id="SSF54637">
    <property type="entry name" value="Thioesterase/thiol ester dehydrase-isomerase"/>
    <property type="match status" value="1"/>
</dbReference>
<accession>A0ABM7WR95</accession>
<evidence type="ECO:0000313" key="6">
    <source>
        <dbReference type="Proteomes" id="UP001162891"/>
    </source>
</evidence>
<dbReference type="Gene3D" id="3.10.129.10">
    <property type="entry name" value="Hotdog Thioesterase"/>
    <property type="match status" value="1"/>
</dbReference>
<gene>
    <name evidence="5" type="ORF">AMOR_09690</name>
</gene>
<feature type="domain" description="HotDog ACOT-type" evidence="4">
    <location>
        <begin position="10"/>
        <end position="122"/>
    </location>
</feature>
<dbReference type="Proteomes" id="UP001162891">
    <property type="component" value="Chromosome"/>
</dbReference>
<evidence type="ECO:0000256" key="3">
    <source>
        <dbReference type="PROSITE-ProRule" id="PRU01106"/>
    </source>
</evidence>